<dbReference type="GO" id="GO:0007517">
    <property type="term" value="P:muscle organ development"/>
    <property type="evidence" value="ECO:0007669"/>
    <property type="project" value="UniProtKB-KW"/>
</dbReference>
<dbReference type="InterPro" id="IPR015812">
    <property type="entry name" value="Integrin_bsu"/>
</dbReference>
<dbReference type="GO" id="GO:0008305">
    <property type="term" value="C:integrin complex"/>
    <property type="evidence" value="ECO:0007669"/>
    <property type="project" value="TreeGrafter"/>
</dbReference>
<dbReference type="GO" id="GO:0030027">
    <property type="term" value="C:lamellipodium"/>
    <property type="evidence" value="ECO:0007669"/>
    <property type="project" value="UniProtKB-SubCell"/>
</dbReference>
<dbReference type="GO" id="GO:0005178">
    <property type="term" value="F:integrin binding"/>
    <property type="evidence" value="ECO:0007669"/>
    <property type="project" value="TreeGrafter"/>
</dbReference>
<dbReference type="Gene3D" id="2.10.25.10">
    <property type="entry name" value="Laminin"/>
    <property type="match status" value="3"/>
</dbReference>
<reference evidence="30" key="1">
    <citation type="submission" date="2025-08" db="UniProtKB">
        <authorList>
            <consortium name="Ensembl"/>
        </authorList>
    </citation>
    <scope>IDENTIFICATION</scope>
</reference>
<dbReference type="SUPFAM" id="SSF53300">
    <property type="entry name" value="vWA-like"/>
    <property type="match status" value="1"/>
</dbReference>
<dbReference type="GeneTree" id="ENSGT01150000286983"/>
<gene>
    <name evidence="30" type="primary">ITGB1</name>
</gene>
<evidence type="ECO:0000256" key="11">
    <source>
        <dbReference type="ARBA" id="ARBA00022723"/>
    </source>
</evidence>
<evidence type="ECO:0000256" key="19">
    <source>
        <dbReference type="ARBA" id="ARBA00023037"/>
    </source>
</evidence>
<proteinExistence type="inferred from homology"/>
<dbReference type="FunFam" id="2.10.25.10:FF:000043">
    <property type="entry name" value="Integrin beta"/>
    <property type="match status" value="1"/>
</dbReference>
<dbReference type="PRINTS" id="PR01186">
    <property type="entry name" value="INTEGRINB"/>
</dbReference>
<evidence type="ECO:0000256" key="17">
    <source>
        <dbReference type="ARBA" id="ARBA00022949"/>
    </source>
</evidence>
<dbReference type="InterPro" id="IPR013111">
    <property type="entry name" value="EGF_extracell"/>
</dbReference>
<dbReference type="InterPro" id="IPR057243">
    <property type="entry name" value="Integrin_I-EGF_CS"/>
</dbReference>
<evidence type="ECO:0000256" key="12">
    <source>
        <dbReference type="ARBA" id="ARBA00022729"/>
    </source>
</evidence>
<dbReference type="Gene3D" id="3.40.50.410">
    <property type="entry name" value="von Willebrand factor, type A domain"/>
    <property type="match status" value="1"/>
</dbReference>
<dbReference type="InterPro" id="IPR036465">
    <property type="entry name" value="vWFA_dom_sf"/>
</dbReference>
<evidence type="ECO:0000259" key="27">
    <source>
        <dbReference type="SMART" id="SM00187"/>
    </source>
</evidence>
<dbReference type="PROSITE" id="PS00243">
    <property type="entry name" value="I_EGF_1"/>
    <property type="match status" value="1"/>
</dbReference>
<dbReference type="GO" id="GO:0045202">
    <property type="term" value="C:synapse"/>
    <property type="evidence" value="ECO:0007669"/>
    <property type="project" value="TreeGrafter"/>
</dbReference>
<dbReference type="GO" id="GO:0032587">
    <property type="term" value="C:ruffle membrane"/>
    <property type="evidence" value="ECO:0007669"/>
    <property type="project" value="UniProtKB-SubCell"/>
</dbReference>
<dbReference type="InterPro" id="IPR040622">
    <property type="entry name" value="EGF_integrin_1"/>
</dbReference>
<keyword evidence="24" id="KW-0966">Cell projection</keyword>
<evidence type="ECO:0000256" key="21">
    <source>
        <dbReference type="ARBA" id="ARBA00023157"/>
    </source>
</evidence>
<dbReference type="Pfam" id="PF08725">
    <property type="entry name" value="Integrin_b_cyt"/>
    <property type="match status" value="1"/>
</dbReference>
<comment type="subcellular location">
    <subcellularLocation>
        <location evidence="25">Cell membrane</location>
        <topology evidence="25">Single-pass type I membrane protein</topology>
    </subcellularLocation>
    <subcellularLocation>
        <location evidence="3">Cell projection</location>
        <location evidence="3">Invadopodium membrane</location>
        <topology evidence="3">Single-pass type I membrane protein</topology>
    </subcellularLocation>
    <subcellularLocation>
        <location evidence="4">Cell projection</location>
        <location evidence="4">Lamellipodium</location>
    </subcellularLocation>
    <subcellularLocation>
        <location evidence="1">Cell projection</location>
        <location evidence="1">Ruffle membrane</location>
        <topology evidence="1">Single-pass type I membrane protein</topology>
    </subcellularLocation>
    <subcellularLocation>
        <location evidence="2">Melanosome</location>
    </subcellularLocation>
</comment>
<accession>A0A7M4EII5</accession>
<evidence type="ECO:0000256" key="4">
    <source>
        <dbReference type="ARBA" id="ARBA00004510"/>
    </source>
</evidence>
<evidence type="ECO:0000256" key="10">
    <source>
        <dbReference type="ARBA" id="ARBA00022692"/>
    </source>
</evidence>
<evidence type="ECO:0000256" key="6">
    <source>
        <dbReference type="ARBA" id="ARBA00022475"/>
    </source>
</evidence>
<dbReference type="Proteomes" id="UP000594220">
    <property type="component" value="Unplaced"/>
</dbReference>
<dbReference type="Pfam" id="PF07974">
    <property type="entry name" value="EGF_2"/>
    <property type="match status" value="1"/>
</dbReference>
<dbReference type="FunFam" id="1.20.5.100:FF:000002">
    <property type="entry name" value="Integrin beta"/>
    <property type="match status" value="1"/>
</dbReference>
<evidence type="ECO:0000313" key="31">
    <source>
        <dbReference type="Proteomes" id="UP000594220"/>
    </source>
</evidence>
<keyword evidence="8" id="KW-0517">Myogenesis</keyword>
<feature type="domain" description="Integrin beta subunit cytoplasmic" evidence="28">
    <location>
        <begin position="598"/>
        <end position="643"/>
    </location>
</feature>
<dbReference type="GO" id="GO:0033627">
    <property type="term" value="P:cell adhesion mediated by integrin"/>
    <property type="evidence" value="ECO:0007669"/>
    <property type="project" value="TreeGrafter"/>
</dbReference>
<keyword evidence="16 25" id="KW-0130">Cell adhesion</keyword>
<evidence type="ECO:0000313" key="30">
    <source>
        <dbReference type="Ensembl" id="ENSCPRP00005010353.1"/>
    </source>
</evidence>
<dbReference type="SUPFAM" id="SSF57196">
    <property type="entry name" value="EGF/Laminin"/>
    <property type="match status" value="2"/>
</dbReference>
<keyword evidence="14" id="KW-0106">Calcium</keyword>
<dbReference type="SMART" id="SM01241">
    <property type="entry name" value="Integrin_b_cyt"/>
    <property type="match status" value="1"/>
</dbReference>
<dbReference type="FunFam" id="2.10.25.10:FF:000075">
    <property type="entry name" value="Integrin beta"/>
    <property type="match status" value="1"/>
</dbReference>
<reference evidence="30" key="2">
    <citation type="submission" date="2025-09" db="UniProtKB">
        <authorList>
            <consortium name="Ensembl"/>
        </authorList>
    </citation>
    <scope>IDENTIFICATION</scope>
</reference>
<keyword evidence="20 26" id="KW-0472">Membrane</keyword>
<dbReference type="InterPro" id="IPR032695">
    <property type="entry name" value="Integrin_dom_sf"/>
</dbReference>
<evidence type="ECO:0000256" key="20">
    <source>
        <dbReference type="ARBA" id="ARBA00023136"/>
    </source>
</evidence>
<evidence type="ECO:0000256" key="26">
    <source>
        <dbReference type="SAM" id="Phobius"/>
    </source>
</evidence>
<dbReference type="GO" id="GO:0043236">
    <property type="term" value="F:laminin binding"/>
    <property type="evidence" value="ECO:0007669"/>
    <property type="project" value="TreeGrafter"/>
</dbReference>
<dbReference type="Pfam" id="PF18372">
    <property type="entry name" value="I-EGF_1"/>
    <property type="match status" value="1"/>
</dbReference>
<evidence type="ECO:0000259" key="28">
    <source>
        <dbReference type="SMART" id="SM01241"/>
    </source>
</evidence>
<feature type="domain" description="Integrin beta subunit tail" evidence="29">
    <location>
        <begin position="486"/>
        <end position="574"/>
    </location>
</feature>
<comment type="similarity">
    <text evidence="5 25">Belongs to the integrin beta chain family.</text>
</comment>
<dbReference type="Gene3D" id="1.20.5.100">
    <property type="entry name" value="Cytochrome c1, transmembrane anchor, C-terminal"/>
    <property type="match status" value="1"/>
</dbReference>
<dbReference type="GO" id="GO:0009986">
    <property type="term" value="C:cell surface"/>
    <property type="evidence" value="ECO:0007669"/>
    <property type="project" value="TreeGrafter"/>
</dbReference>
<dbReference type="AlphaFoldDB" id="A0A7M4EII5"/>
<dbReference type="InterPro" id="IPR012896">
    <property type="entry name" value="Integrin_bsu_tail"/>
</dbReference>
<keyword evidence="12" id="KW-0732">Signal</keyword>
<evidence type="ECO:0000256" key="5">
    <source>
        <dbReference type="ARBA" id="ARBA00007449"/>
    </source>
</evidence>
<dbReference type="Pfam" id="PF23105">
    <property type="entry name" value="EGF_integrin"/>
    <property type="match status" value="1"/>
</dbReference>
<evidence type="ECO:0000256" key="24">
    <source>
        <dbReference type="ARBA" id="ARBA00023273"/>
    </source>
</evidence>
<keyword evidence="7" id="KW-0245">EGF-like domain</keyword>
<dbReference type="FunFam" id="4.10.1240.30:FF:000002">
    <property type="entry name" value="Integrin beta"/>
    <property type="match status" value="1"/>
</dbReference>
<dbReference type="GO" id="GO:0042470">
    <property type="term" value="C:melanosome"/>
    <property type="evidence" value="ECO:0007669"/>
    <property type="project" value="UniProtKB-SubCell"/>
</dbReference>
<keyword evidence="10 25" id="KW-0812">Transmembrane</keyword>
<dbReference type="GO" id="GO:0001968">
    <property type="term" value="F:fibronectin binding"/>
    <property type="evidence" value="ECO:0007669"/>
    <property type="project" value="TreeGrafter"/>
</dbReference>
<dbReference type="FunFam" id="3.40.50.410:FF:000002">
    <property type="entry name" value="Integrin beta"/>
    <property type="match status" value="1"/>
</dbReference>
<evidence type="ECO:0000256" key="9">
    <source>
        <dbReference type="ARBA" id="ARBA00022553"/>
    </source>
</evidence>
<dbReference type="SUPFAM" id="SSF69687">
    <property type="entry name" value="Integrin beta tail domain"/>
    <property type="match status" value="1"/>
</dbReference>
<dbReference type="GO" id="GO:0016477">
    <property type="term" value="P:cell migration"/>
    <property type="evidence" value="ECO:0007669"/>
    <property type="project" value="TreeGrafter"/>
</dbReference>
<dbReference type="FunFam" id="2.10.25.10:FF:000155">
    <property type="entry name" value="Integrin beta"/>
    <property type="match status" value="1"/>
</dbReference>
<feature type="domain" description="Integrin beta subunit VWA" evidence="27">
    <location>
        <begin position="4"/>
        <end position="310"/>
    </location>
</feature>
<dbReference type="InterPro" id="IPR014836">
    <property type="entry name" value="Integrin_bsu_cyt_dom"/>
</dbReference>
<evidence type="ECO:0000256" key="3">
    <source>
        <dbReference type="ARBA" id="ARBA00004297"/>
    </source>
</evidence>
<keyword evidence="22" id="KW-0675">Receptor</keyword>
<dbReference type="Pfam" id="PF00362">
    <property type="entry name" value="Integrin_beta"/>
    <property type="match status" value="1"/>
</dbReference>
<dbReference type="SMART" id="SM00187">
    <property type="entry name" value="INB"/>
    <property type="match status" value="1"/>
</dbReference>
<dbReference type="GO" id="GO:0098639">
    <property type="term" value="F:collagen binding involved in cell-matrix adhesion"/>
    <property type="evidence" value="ECO:0007669"/>
    <property type="project" value="TreeGrafter"/>
</dbReference>
<dbReference type="PANTHER" id="PTHR10082:SF28">
    <property type="entry name" value="INTEGRIN BETA-1"/>
    <property type="match status" value="1"/>
</dbReference>
<keyword evidence="15" id="KW-0460">Magnesium</keyword>
<dbReference type="InterPro" id="IPR002369">
    <property type="entry name" value="Integrin_bsu_VWA"/>
</dbReference>
<feature type="transmembrane region" description="Helical" evidence="26">
    <location>
        <begin position="575"/>
        <end position="597"/>
    </location>
</feature>
<evidence type="ECO:0000256" key="8">
    <source>
        <dbReference type="ARBA" id="ARBA00022541"/>
    </source>
</evidence>
<evidence type="ECO:0000256" key="1">
    <source>
        <dbReference type="ARBA" id="ARBA00004199"/>
    </source>
</evidence>
<keyword evidence="18 26" id="KW-1133">Transmembrane helix</keyword>
<keyword evidence="31" id="KW-1185">Reference proteome</keyword>
<keyword evidence="19 25" id="KW-0401">Integrin</keyword>
<keyword evidence="21" id="KW-1015">Disulfide bond</keyword>
<dbReference type="Pfam" id="PF07965">
    <property type="entry name" value="Integrin_B_tail"/>
    <property type="match status" value="1"/>
</dbReference>
<dbReference type="GO" id="GO:0019960">
    <property type="term" value="F:C-X3-C chemokine binding"/>
    <property type="evidence" value="ECO:0007669"/>
    <property type="project" value="TreeGrafter"/>
</dbReference>
<dbReference type="GO" id="GO:0019901">
    <property type="term" value="F:protein kinase binding"/>
    <property type="evidence" value="ECO:0007669"/>
    <property type="project" value="TreeGrafter"/>
</dbReference>
<organism evidence="30 31">
    <name type="scientific">Crocodylus porosus</name>
    <name type="common">Saltwater crocodile</name>
    <name type="synonym">Estuarine crocodile</name>
    <dbReference type="NCBI Taxonomy" id="8502"/>
    <lineage>
        <taxon>Eukaryota</taxon>
        <taxon>Metazoa</taxon>
        <taxon>Chordata</taxon>
        <taxon>Craniata</taxon>
        <taxon>Vertebrata</taxon>
        <taxon>Euteleostomi</taxon>
        <taxon>Archelosauria</taxon>
        <taxon>Archosauria</taxon>
        <taxon>Crocodylia</taxon>
        <taxon>Longirostres</taxon>
        <taxon>Crocodylidae</taxon>
        <taxon>Crocodylus</taxon>
    </lineage>
</organism>
<keyword evidence="6" id="KW-1003">Cell membrane</keyword>
<dbReference type="Gene3D" id="4.10.1240.30">
    <property type="match status" value="1"/>
</dbReference>
<evidence type="ECO:0000256" key="16">
    <source>
        <dbReference type="ARBA" id="ARBA00022889"/>
    </source>
</evidence>
<dbReference type="SMART" id="SM01242">
    <property type="entry name" value="Integrin_B_tail"/>
    <property type="match status" value="1"/>
</dbReference>
<evidence type="ECO:0000256" key="7">
    <source>
        <dbReference type="ARBA" id="ARBA00022536"/>
    </source>
</evidence>
<evidence type="ECO:0000256" key="2">
    <source>
        <dbReference type="ARBA" id="ARBA00004223"/>
    </source>
</evidence>
<keyword evidence="23" id="KW-0325">Glycoprotein</keyword>
<keyword evidence="13" id="KW-0677">Repeat</keyword>
<dbReference type="GO" id="GO:0046872">
    <property type="term" value="F:metal ion binding"/>
    <property type="evidence" value="ECO:0007669"/>
    <property type="project" value="UniProtKB-KW"/>
</dbReference>
<evidence type="ECO:0000256" key="18">
    <source>
        <dbReference type="ARBA" id="ARBA00022989"/>
    </source>
</evidence>
<dbReference type="Gene3D" id="2.60.40.1510">
    <property type="entry name" value="ntegrin, alpha v. Chain A, domain 3"/>
    <property type="match status" value="2"/>
</dbReference>
<name>A0A7M4EII5_CROPO</name>
<dbReference type="GO" id="GO:0098609">
    <property type="term" value="P:cell-cell adhesion"/>
    <property type="evidence" value="ECO:0007669"/>
    <property type="project" value="TreeGrafter"/>
</dbReference>
<evidence type="ECO:0000256" key="25">
    <source>
        <dbReference type="RuleBase" id="RU000633"/>
    </source>
</evidence>
<dbReference type="InterPro" id="IPR036349">
    <property type="entry name" value="Integrin_bsu_tail_dom_sf"/>
</dbReference>
<evidence type="ECO:0000256" key="23">
    <source>
        <dbReference type="ARBA" id="ARBA00023180"/>
    </source>
</evidence>
<protein>
    <recommendedName>
        <fullName evidence="25">Integrin beta</fullName>
    </recommendedName>
</protein>
<keyword evidence="11" id="KW-0479">Metal-binding</keyword>
<keyword evidence="9" id="KW-0597">Phosphoprotein</keyword>
<dbReference type="GO" id="GO:0005925">
    <property type="term" value="C:focal adhesion"/>
    <property type="evidence" value="ECO:0007669"/>
    <property type="project" value="TreeGrafter"/>
</dbReference>
<dbReference type="Ensembl" id="ENSCPRT00005012187.1">
    <property type="protein sequence ID" value="ENSCPRP00005010353.1"/>
    <property type="gene ID" value="ENSCPRG00005007200.1"/>
</dbReference>
<sequence>MWGVYTSRTKLWLVQENREPQTFSLKFKRAEDYPIDLYYLMDLSYSMKDDLENVKSLGTALMTEMEKITSDFRIGFGSFVEKTVMPYISTTPAKLRNPCTGDQNCTTPFSYRNVLNLTSEGNRFNELVGAQQISGNLDSPEGGFDAIMQVAVCGKQIGWRNVTRLLVFSTDAGFHFAGDGKLGGIVLPNDGRCHLENNLYAMSHYYDYPSIAHLVQKLSENNIQTIFAVTEEFQAVYKELKNLIPKSAVGTLSANSSNVIQLIIDAYNVKFEISVTANECPKKGQNETIKIKPLGFTEEVEINLQFICECQCQNEGEANSPDCHEGNGTFECGACRCNEGRIGRLCECSTDEVNSEDMDAYCRRENSTEICSNNGECICGQCVCKKRENTNEVYSGKYCECDNFNCDRSNGLICGGNGICKCRVCECYPNYTGSACDCSLDTSTCMASNGQICNGRGTCECGTCNCTDPKFQGPTCEMCQTCLGVCAEHKDCVQCKAFRKGEKKETCSQECSYFNMTLVESRDKLPQPNQPDPLSHCKEKDVDDCWFYFTYSVNSNNEPIVHVVDTPECPTGPDIIPIVAGVVAGIVLIGLALLLIWKLLMIIHDRREFAKFEKEKMNAKWDTGENPIYKSAVTTVLVNNWWSVCWMYLIRSTVS</sequence>
<dbReference type="PROSITE" id="PS52047">
    <property type="entry name" value="I_EGF_2"/>
    <property type="match status" value="3"/>
</dbReference>
<evidence type="ECO:0000256" key="15">
    <source>
        <dbReference type="ARBA" id="ARBA00022842"/>
    </source>
</evidence>
<dbReference type="SUPFAM" id="SSF69179">
    <property type="entry name" value="Integrin domains"/>
    <property type="match status" value="1"/>
</dbReference>
<dbReference type="GO" id="GO:0007229">
    <property type="term" value="P:integrin-mediated signaling pathway"/>
    <property type="evidence" value="ECO:0007669"/>
    <property type="project" value="UniProtKB-KW"/>
</dbReference>
<evidence type="ECO:0000256" key="22">
    <source>
        <dbReference type="ARBA" id="ARBA00023170"/>
    </source>
</evidence>
<evidence type="ECO:0000259" key="29">
    <source>
        <dbReference type="SMART" id="SM01242"/>
    </source>
</evidence>
<keyword evidence="17" id="KW-0965">Cell junction</keyword>
<dbReference type="PANTHER" id="PTHR10082">
    <property type="entry name" value="INTEGRIN BETA SUBUNIT"/>
    <property type="match status" value="1"/>
</dbReference>
<evidence type="ECO:0000256" key="14">
    <source>
        <dbReference type="ARBA" id="ARBA00022837"/>
    </source>
</evidence>
<dbReference type="InterPro" id="IPR057073">
    <property type="entry name" value="EGF_integrin_2"/>
</dbReference>
<evidence type="ECO:0000256" key="13">
    <source>
        <dbReference type="ARBA" id="ARBA00022737"/>
    </source>
</evidence>